<keyword evidence="4 6" id="KW-1133">Transmembrane helix</keyword>
<feature type="transmembrane region" description="Helical" evidence="6">
    <location>
        <begin position="270"/>
        <end position="291"/>
    </location>
</feature>
<evidence type="ECO:0000256" key="2">
    <source>
        <dbReference type="ARBA" id="ARBA00022475"/>
    </source>
</evidence>
<dbReference type="AlphaFoldDB" id="A0AAW9DTY9"/>
<feature type="transmembrane region" description="Helical" evidence="6">
    <location>
        <begin position="454"/>
        <end position="474"/>
    </location>
</feature>
<protein>
    <submittedName>
        <fullName evidence="8">MMPL family transporter</fullName>
    </submittedName>
</protein>
<evidence type="ECO:0000256" key="3">
    <source>
        <dbReference type="ARBA" id="ARBA00022692"/>
    </source>
</evidence>
<evidence type="ECO:0000256" key="5">
    <source>
        <dbReference type="ARBA" id="ARBA00023136"/>
    </source>
</evidence>
<dbReference type="InterPro" id="IPR004869">
    <property type="entry name" value="MMPL_dom"/>
</dbReference>
<organism evidence="8 9">
    <name type="scientific">Acidiphilium acidophilum</name>
    <name type="common">Thiobacillus acidophilus</name>
    <dbReference type="NCBI Taxonomy" id="76588"/>
    <lineage>
        <taxon>Bacteria</taxon>
        <taxon>Pseudomonadati</taxon>
        <taxon>Pseudomonadota</taxon>
        <taxon>Alphaproteobacteria</taxon>
        <taxon>Acetobacterales</taxon>
        <taxon>Acidocellaceae</taxon>
        <taxon>Acidiphilium</taxon>
    </lineage>
</organism>
<keyword evidence="9" id="KW-1185">Reference proteome</keyword>
<dbReference type="PANTHER" id="PTHR33406">
    <property type="entry name" value="MEMBRANE PROTEIN MJ1562-RELATED"/>
    <property type="match status" value="1"/>
</dbReference>
<dbReference type="Gene3D" id="1.20.1640.10">
    <property type="entry name" value="Multidrug efflux transporter AcrB transmembrane domain"/>
    <property type="match status" value="2"/>
</dbReference>
<evidence type="ECO:0000313" key="8">
    <source>
        <dbReference type="EMBL" id="MDX5931512.1"/>
    </source>
</evidence>
<dbReference type="EMBL" id="JAWXYB010000018">
    <property type="protein sequence ID" value="MDX5931512.1"/>
    <property type="molecule type" value="Genomic_DNA"/>
</dbReference>
<reference evidence="8 9" key="1">
    <citation type="submission" date="2023-11" db="EMBL/GenBank/DDBJ databases">
        <title>MicrobeMod: A computational toolkit for identifying prokaryotic methylation and restriction-modification with nanopore sequencing.</title>
        <authorList>
            <person name="Crits-Christoph A."/>
            <person name="Kang S.C."/>
            <person name="Lee H."/>
            <person name="Ostrov N."/>
        </authorList>
    </citation>
    <scope>NUCLEOTIDE SEQUENCE [LARGE SCALE GENOMIC DNA]</scope>
    <source>
        <strain evidence="8 9">DSMZ 700</strain>
    </source>
</reference>
<keyword evidence="3 6" id="KW-0812">Transmembrane</keyword>
<accession>A0AAW9DTY9</accession>
<dbReference type="NCBIfam" id="TIGR03480">
    <property type="entry name" value="HpnN"/>
    <property type="match status" value="1"/>
</dbReference>
<feature type="transmembrane region" description="Helical" evidence="6">
    <location>
        <begin position="831"/>
        <end position="854"/>
    </location>
</feature>
<sequence>MRKLIMTLVARSRAHAFAVIALYLVVIGLGLAYARGHLGIDTNTDHLFARNLPWRKEQIVFDKAFPQFNDLIVAVVRNETPEGADATAKALAAGVAADKTNFKDVSRPGTGRFYRNDGLLLLPQAQLASLLNSIVTAQPFLGQLSADPSAAGLFKALDLMAVGVGAGQADLKPYDAQLKSFRTALDEAAAGHPKPISWQKLLTPSVSAQQGDVRFVLIHPVLDHGTLEPGGAATAALRRIAATLPSVKAGSATVNYTGQIPLSDEQFASLTQGMVLGLVISLSLITLWLILAVRSWRMIVPILITLVAGLGLTLSFAAVAIGTLNLISVAFAILFVGLAVDFAIQFCVRLRDVRRRIDDPVLAMVGAADEAGTQIALASVATACGFLAFAPTSFIGVAELGEIAGIGMLIAFFCTITLLPALLALTRPRGEVERIGFPLGDWGDHVLKRHGRPVLAVFGILAIAGIVSVATVRFDANPLDTQNPNTEAMRTLKTLLGKSVTNPFYVDALAKDLPQARVLAAKFAKLPEVSQVISGATFIPTHQTAKLAMIQQTQGILAPSLAAGTPPAVTPARLRTAAAKAAAEIATVAAKLPKTSPLIGIGQALDRLKAMPDARLMATNAALVKYLPGELTRLNDALSAQPITAANLPPALKADWFLPDGRVRVQVIPTKAAQSSAGLWKFVAATQKVVPVVAGPAATTVATAKTILGAFREAAALGAVAIAVILMIFLRSARDSALVVLTLALSAFLTALFARLAGMSLDYANIIALPLLLGVGVSFNVYFVMNWRAGMKNLLGSATARAVLFSALTTGTAFGSLAASHDRGTASLGELLLLSLLAVLIATFVFLPALLYILTRRE</sequence>
<evidence type="ECO:0000259" key="7">
    <source>
        <dbReference type="PROSITE" id="PS50156"/>
    </source>
</evidence>
<feature type="transmembrane region" description="Helical" evidence="6">
    <location>
        <begin position="714"/>
        <end position="730"/>
    </location>
</feature>
<evidence type="ECO:0000256" key="4">
    <source>
        <dbReference type="ARBA" id="ARBA00022989"/>
    </source>
</evidence>
<feature type="transmembrane region" description="Helical" evidence="6">
    <location>
        <begin position="799"/>
        <end position="819"/>
    </location>
</feature>
<evidence type="ECO:0000256" key="1">
    <source>
        <dbReference type="ARBA" id="ARBA00004651"/>
    </source>
</evidence>
<comment type="subcellular location">
    <subcellularLocation>
        <location evidence="1">Cell membrane</location>
        <topology evidence="1">Multi-pass membrane protein</topology>
    </subcellularLocation>
</comment>
<dbReference type="PROSITE" id="PS50156">
    <property type="entry name" value="SSD"/>
    <property type="match status" value="1"/>
</dbReference>
<comment type="caution">
    <text evidence="8">The sequence shown here is derived from an EMBL/GenBank/DDBJ whole genome shotgun (WGS) entry which is preliminary data.</text>
</comment>
<feature type="transmembrane region" description="Helical" evidence="6">
    <location>
        <begin position="375"/>
        <end position="397"/>
    </location>
</feature>
<dbReference type="InterPro" id="IPR017841">
    <property type="entry name" value="Hopanoid_biosynth_HpnN"/>
</dbReference>
<dbReference type="RefSeq" id="WP_319614419.1">
    <property type="nucleotide sequence ID" value="NZ_JAWXYB010000018.1"/>
</dbReference>
<dbReference type="InterPro" id="IPR050545">
    <property type="entry name" value="Mycobact_MmpL"/>
</dbReference>
<feature type="transmembrane region" description="Helical" evidence="6">
    <location>
        <begin position="763"/>
        <end position="787"/>
    </location>
</feature>
<evidence type="ECO:0000313" key="9">
    <source>
        <dbReference type="Proteomes" id="UP001279553"/>
    </source>
</evidence>
<feature type="transmembrane region" description="Helical" evidence="6">
    <location>
        <begin position="403"/>
        <end position="425"/>
    </location>
</feature>
<dbReference type="InterPro" id="IPR000731">
    <property type="entry name" value="SSD"/>
</dbReference>
<keyword evidence="5 6" id="KW-0472">Membrane</keyword>
<evidence type="ECO:0000256" key="6">
    <source>
        <dbReference type="SAM" id="Phobius"/>
    </source>
</evidence>
<dbReference type="SUPFAM" id="SSF82866">
    <property type="entry name" value="Multidrug efflux transporter AcrB transmembrane domain"/>
    <property type="match status" value="2"/>
</dbReference>
<dbReference type="PANTHER" id="PTHR33406:SF13">
    <property type="entry name" value="MEMBRANE PROTEIN YDFJ"/>
    <property type="match status" value="1"/>
</dbReference>
<name>A0AAW9DTY9_ACIAO</name>
<feature type="transmembrane region" description="Helical" evidence="6">
    <location>
        <begin position="298"/>
        <end position="321"/>
    </location>
</feature>
<keyword evidence="2" id="KW-1003">Cell membrane</keyword>
<proteinExistence type="predicted"/>
<feature type="transmembrane region" description="Helical" evidence="6">
    <location>
        <begin position="327"/>
        <end position="348"/>
    </location>
</feature>
<feature type="domain" description="SSD" evidence="7">
    <location>
        <begin position="299"/>
        <end position="425"/>
    </location>
</feature>
<dbReference type="Proteomes" id="UP001279553">
    <property type="component" value="Unassembled WGS sequence"/>
</dbReference>
<dbReference type="Pfam" id="PF03176">
    <property type="entry name" value="MMPL"/>
    <property type="match status" value="2"/>
</dbReference>
<dbReference type="GO" id="GO:0005886">
    <property type="term" value="C:plasma membrane"/>
    <property type="evidence" value="ECO:0007669"/>
    <property type="project" value="UniProtKB-SubCell"/>
</dbReference>
<feature type="transmembrane region" description="Helical" evidence="6">
    <location>
        <begin position="737"/>
        <end position="757"/>
    </location>
</feature>
<gene>
    <name evidence="8" type="ORF">SIL87_12110</name>
</gene>